<name>A0A4U5NFJ8_STECR</name>
<feature type="region of interest" description="Disordered" evidence="1">
    <location>
        <begin position="49"/>
        <end position="70"/>
    </location>
</feature>
<evidence type="ECO:0000313" key="3">
    <source>
        <dbReference type="Proteomes" id="UP000298663"/>
    </source>
</evidence>
<sequence>MAPSPSISAANLRTSKKRVPHYQHRVFIGKQGAQRMKYEQDLIVKLNSRSRKKTATSPRLLVPPKMLREP</sequence>
<keyword evidence="3" id="KW-1185">Reference proteome</keyword>
<proteinExistence type="predicted"/>
<accession>A0A4U5NFJ8</accession>
<protein>
    <submittedName>
        <fullName evidence="2">Uncharacterized protein</fullName>
    </submittedName>
</protein>
<dbReference type="EMBL" id="AZBU02000004">
    <property type="protein sequence ID" value="TKR81807.1"/>
    <property type="molecule type" value="Genomic_DNA"/>
</dbReference>
<organism evidence="2 3">
    <name type="scientific">Steinernema carpocapsae</name>
    <name type="common">Entomopathogenic nematode</name>
    <dbReference type="NCBI Taxonomy" id="34508"/>
    <lineage>
        <taxon>Eukaryota</taxon>
        <taxon>Metazoa</taxon>
        <taxon>Ecdysozoa</taxon>
        <taxon>Nematoda</taxon>
        <taxon>Chromadorea</taxon>
        <taxon>Rhabditida</taxon>
        <taxon>Tylenchina</taxon>
        <taxon>Panagrolaimomorpha</taxon>
        <taxon>Strongyloidoidea</taxon>
        <taxon>Steinernematidae</taxon>
        <taxon>Steinernema</taxon>
    </lineage>
</organism>
<reference evidence="2 3" key="1">
    <citation type="journal article" date="2015" name="Genome Biol.">
        <title>Comparative genomics of Steinernema reveals deeply conserved gene regulatory networks.</title>
        <authorList>
            <person name="Dillman A.R."/>
            <person name="Macchietto M."/>
            <person name="Porter C.F."/>
            <person name="Rogers A."/>
            <person name="Williams B."/>
            <person name="Antoshechkin I."/>
            <person name="Lee M.M."/>
            <person name="Goodwin Z."/>
            <person name="Lu X."/>
            <person name="Lewis E.E."/>
            <person name="Goodrich-Blair H."/>
            <person name="Stock S.P."/>
            <person name="Adams B.J."/>
            <person name="Sternberg P.W."/>
            <person name="Mortazavi A."/>
        </authorList>
    </citation>
    <scope>NUCLEOTIDE SEQUENCE [LARGE SCALE GENOMIC DNA]</scope>
    <source>
        <strain evidence="2 3">ALL</strain>
    </source>
</reference>
<gene>
    <name evidence="2" type="ORF">L596_015622</name>
</gene>
<comment type="caution">
    <text evidence="2">The sequence shown here is derived from an EMBL/GenBank/DDBJ whole genome shotgun (WGS) entry which is preliminary data.</text>
</comment>
<dbReference type="AlphaFoldDB" id="A0A4U5NFJ8"/>
<reference evidence="2 3" key="2">
    <citation type="journal article" date="2019" name="G3 (Bethesda)">
        <title>Hybrid Assembly of the Genome of the Entomopathogenic Nematode Steinernema carpocapsae Identifies the X-Chromosome.</title>
        <authorList>
            <person name="Serra L."/>
            <person name="Macchietto M."/>
            <person name="Macias-Munoz A."/>
            <person name="McGill C.J."/>
            <person name="Rodriguez I.M."/>
            <person name="Rodriguez B."/>
            <person name="Murad R."/>
            <person name="Mortazavi A."/>
        </authorList>
    </citation>
    <scope>NUCLEOTIDE SEQUENCE [LARGE SCALE GENOMIC DNA]</scope>
    <source>
        <strain evidence="2 3">ALL</strain>
    </source>
</reference>
<evidence type="ECO:0000256" key="1">
    <source>
        <dbReference type="SAM" id="MobiDB-lite"/>
    </source>
</evidence>
<evidence type="ECO:0000313" key="2">
    <source>
        <dbReference type="EMBL" id="TKR81807.1"/>
    </source>
</evidence>
<dbReference type="OrthoDB" id="10027144at2759"/>
<dbReference type="Proteomes" id="UP000298663">
    <property type="component" value="Unassembled WGS sequence"/>
</dbReference>